<evidence type="ECO:0000313" key="1">
    <source>
        <dbReference type="EMBL" id="MBC8335725.1"/>
    </source>
</evidence>
<dbReference type="EMBL" id="JACNJN010000120">
    <property type="protein sequence ID" value="MBC8335725.1"/>
    <property type="molecule type" value="Genomic_DNA"/>
</dbReference>
<name>A0A8J6NM82_9CHLR</name>
<dbReference type="Gene3D" id="3.20.20.80">
    <property type="entry name" value="Glycosidases"/>
    <property type="match status" value="1"/>
</dbReference>
<evidence type="ECO:0000313" key="2">
    <source>
        <dbReference type="Proteomes" id="UP000614469"/>
    </source>
</evidence>
<evidence type="ECO:0008006" key="3">
    <source>
        <dbReference type="Google" id="ProtNLM"/>
    </source>
</evidence>
<protein>
    <recommendedName>
        <fullName evidence="3">Glycosyl hydrolase-like 10 domain-containing protein</fullName>
    </recommendedName>
</protein>
<dbReference type="AlphaFoldDB" id="A0A8J6NM82"/>
<dbReference type="Proteomes" id="UP000614469">
    <property type="component" value="Unassembled WGS sequence"/>
</dbReference>
<organism evidence="1 2">
    <name type="scientific">Candidatus Desulfolinea nitratireducens</name>
    <dbReference type="NCBI Taxonomy" id="2841698"/>
    <lineage>
        <taxon>Bacteria</taxon>
        <taxon>Bacillati</taxon>
        <taxon>Chloroflexota</taxon>
        <taxon>Anaerolineae</taxon>
        <taxon>Anaerolineales</taxon>
        <taxon>Anaerolineales incertae sedis</taxon>
        <taxon>Candidatus Desulfolinea</taxon>
    </lineage>
</organism>
<comment type="caution">
    <text evidence="1">The sequence shown here is derived from an EMBL/GenBank/DDBJ whole genome shotgun (WGS) entry which is preliminary data.</text>
</comment>
<sequence>MSAFKIGVKVYDNDWFLKYGLSYQEAAQVLMDWGVSYVLAQSKYLPMPDSAVESEVSQEYSGRYAQLDDRKFRDALAEEGIEYWATVCTFFDPPAIEENPEWRPIGSDGRPMNQVDWYVGIAPSMMEYVNQKIAAIANAVDKLEPDGVFLSFTRWPGFWELWTPKYQRGDFPEYSYDPITLRQFNQDTGAEVPEGNPSAAAEWIDENVRELWTAWKCQKVVDVICMAGEAARNRKPNTKIMLNTLPFGDDFEGAQAEVFGQNVGMLAEMVDVFEVMTYHQILKRPIQWIPQVGNIVKQRTGKETVCTLQATPLYLEGIHTKEKRSPALDVQEFAKAVKLTKDAGLDGVVVFVWSDLLERVFKDRDLRWIEALQGK</sequence>
<proteinExistence type="predicted"/>
<reference evidence="1 2" key="1">
    <citation type="submission" date="2020-08" db="EMBL/GenBank/DDBJ databases">
        <title>Bridging the membrane lipid divide: bacteria of the FCB group superphylum have the potential to synthesize archaeal ether lipids.</title>
        <authorList>
            <person name="Villanueva L."/>
            <person name="Von Meijenfeldt F.A.B."/>
            <person name="Westbye A.B."/>
            <person name="Yadav S."/>
            <person name="Hopmans E.C."/>
            <person name="Dutilh B.E."/>
            <person name="Sinninghe Damste J.S."/>
        </authorList>
    </citation>
    <scope>NUCLEOTIDE SEQUENCE [LARGE SCALE GENOMIC DNA]</scope>
    <source>
        <strain evidence="1">NIOZ-UU36</strain>
    </source>
</reference>
<gene>
    <name evidence="1" type="ORF">H8E29_10690</name>
</gene>
<accession>A0A8J6NM82</accession>